<accession>A0ABY2ZQA0</accession>
<gene>
    <name evidence="1" type="ORF">FK492_24655</name>
</gene>
<dbReference type="RefSeq" id="WP_220094814.1">
    <property type="nucleotide sequence ID" value="NZ_VICF01000271.1"/>
</dbReference>
<organism evidence="1 2">
    <name type="scientific">Pantoea dispersa</name>
    <dbReference type="NCBI Taxonomy" id="59814"/>
    <lineage>
        <taxon>Bacteria</taxon>
        <taxon>Pseudomonadati</taxon>
        <taxon>Pseudomonadota</taxon>
        <taxon>Gammaproteobacteria</taxon>
        <taxon>Enterobacterales</taxon>
        <taxon>Erwiniaceae</taxon>
        <taxon>Pantoea</taxon>
    </lineage>
</organism>
<keyword evidence="2" id="KW-1185">Reference proteome</keyword>
<comment type="caution">
    <text evidence="1">The sequence shown here is derived from an EMBL/GenBank/DDBJ whole genome shotgun (WGS) entry which is preliminary data.</text>
</comment>
<dbReference type="Proteomes" id="UP000319715">
    <property type="component" value="Unassembled WGS sequence"/>
</dbReference>
<sequence length="91" mass="9825">GIQRRQRALPAAGELEGLQRSDAVRLRAEDERGMLAATHGGDARDIAALQTLLGQASALRERDLLLGLIATQTQALRSALTLERLRLEAAK</sequence>
<evidence type="ECO:0000313" key="2">
    <source>
        <dbReference type="Proteomes" id="UP000319715"/>
    </source>
</evidence>
<evidence type="ECO:0000313" key="1">
    <source>
        <dbReference type="EMBL" id="TQC55154.1"/>
    </source>
</evidence>
<dbReference type="EMBL" id="VICF01000271">
    <property type="protein sequence ID" value="TQC55154.1"/>
    <property type="molecule type" value="Genomic_DNA"/>
</dbReference>
<protein>
    <submittedName>
        <fullName evidence="1">Uncharacterized protein</fullName>
    </submittedName>
</protein>
<name>A0ABY2ZQA0_9GAMM</name>
<reference evidence="1 2" key="1">
    <citation type="submission" date="2019-06" db="EMBL/GenBank/DDBJ databases">
        <title>Pantoea dispersa Assembly.</title>
        <authorList>
            <person name="Wang J."/>
        </authorList>
    </citation>
    <scope>NUCLEOTIDE SEQUENCE [LARGE SCALE GENOMIC DNA]</scope>
    <source>
        <strain evidence="2">bio</strain>
    </source>
</reference>
<feature type="non-terminal residue" evidence="1">
    <location>
        <position position="91"/>
    </location>
</feature>
<feature type="non-terminal residue" evidence="1">
    <location>
        <position position="1"/>
    </location>
</feature>
<proteinExistence type="predicted"/>